<evidence type="ECO:0000259" key="4">
    <source>
        <dbReference type="SMART" id="SM00822"/>
    </source>
</evidence>
<dbReference type="InterPro" id="IPR057326">
    <property type="entry name" value="KR_dom"/>
</dbReference>
<evidence type="ECO:0000256" key="2">
    <source>
        <dbReference type="ARBA" id="ARBA00022857"/>
    </source>
</evidence>
<evidence type="ECO:0000256" key="3">
    <source>
        <dbReference type="ARBA" id="ARBA00023002"/>
    </source>
</evidence>
<dbReference type="Proteomes" id="UP000065641">
    <property type="component" value="Chromosome"/>
</dbReference>
<dbReference type="PANTHER" id="PTHR43618">
    <property type="entry name" value="7-ALPHA-HYDROXYSTEROID DEHYDROGENASE"/>
    <property type="match status" value="1"/>
</dbReference>
<dbReference type="PRINTS" id="PR00081">
    <property type="entry name" value="GDHRDH"/>
</dbReference>
<dbReference type="FunFam" id="3.40.50.720:FF:000084">
    <property type="entry name" value="Short-chain dehydrogenase reductase"/>
    <property type="match status" value="1"/>
</dbReference>
<dbReference type="PROSITE" id="PS00061">
    <property type="entry name" value="ADH_SHORT"/>
    <property type="match status" value="1"/>
</dbReference>
<name>A0A0S2KEI0_9GAMM</name>
<dbReference type="InterPro" id="IPR020904">
    <property type="entry name" value="Sc_DH/Rdtase_CS"/>
</dbReference>
<dbReference type="PRINTS" id="PR00080">
    <property type="entry name" value="SDRFAMILY"/>
</dbReference>
<dbReference type="GO" id="GO:0016491">
    <property type="term" value="F:oxidoreductase activity"/>
    <property type="evidence" value="ECO:0007669"/>
    <property type="project" value="UniProtKB-KW"/>
</dbReference>
<keyword evidence="6" id="KW-1185">Reference proteome</keyword>
<dbReference type="InterPro" id="IPR002347">
    <property type="entry name" value="SDR_fam"/>
</dbReference>
<sequence length="279" mass="29828">MNKHVDISLTVSALFSVQGKTALITGGSSGLGLIMAETLLRGGARVIIASRRQQKCDEAMEILSPLGDCLAVAADVTQPDGRAVLLDAVRDFFADNGLNILINNAGANWGAPISDYPDEAFDKVMRTNVNAVFALTRDALPLLSAGDSFDPARVINIGSMDGLQVPVVQRVPTFAYSASKAALHHLTRTLAVELGPRQITVNAIAPGFFQSRMSDFVMKEYGDDIAADSPMRRAGMPEEIAGILLYLVTRAGAYTNGAVIPVDGGTHVSKGWRPWMEER</sequence>
<dbReference type="InterPro" id="IPR052178">
    <property type="entry name" value="Sec_Metab_Biosynth_SDR"/>
</dbReference>
<proteinExistence type="inferred from homology"/>
<dbReference type="EMBL" id="CP013189">
    <property type="protein sequence ID" value="ALO46742.1"/>
    <property type="molecule type" value="Genomic_DNA"/>
</dbReference>
<dbReference type="InterPro" id="IPR036291">
    <property type="entry name" value="NAD(P)-bd_dom_sf"/>
</dbReference>
<dbReference type="AlphaFoldDB" id="A0A0S2KEI0"/>
<dbReference type="SMART" id="SM00822">
    <property type="entry name" value="PKS_KR"/>
    <property type="match status" value="1"/>
</dbReference>
<dbReference type="SUPFAM" id="SSF51735">
    <property type="entry name" value="NAD(P)-binding Rossmann-fold domains"/>
    <property type="match status" value="1"/>
</dbReference>
<protein>
    <submittedName>
        <fullName evidence="5">Beta-ketoacyl reductase</fullName>
    </submittedName>
</protein>
<evidence type="ECO:0000313" key="5">
    <source>
        <dbReference type="EMBL" id="ALO46742.1"/>
    </source>
</evidence>
<keyword evidence="2" id="KW-0521">NADP</keyword>
<dbReference type="KEGG" id="pspi:PS2015_2103"/>
<keyword evidence="3" id="KW-0560">Oxidoreductase</keyword>
<dbReference type="RefSeq" id="WP_211271210.1">
    <property type="nucleotide sequence ID" value="NZ_CP013189.1"/>
</dbReference>
<accession>A0A0S2KEI0</accession>
<dbReference type="Gene3D" id="3.40.50.720">
    <property type="entry name" value="NAD(P)-binding Rossmann-like Domain"/>
    <property type="match status" value="1"/>
</dbReference>
<dbReference type="STRING" id="1249552.PS2015_2103"/>
<evidence type="ECO:0000256" key="1">
    <source>
        <dbReference type="ARBA" id="ARBA00006484"/>
    </source>
</evidence>
<dbReference type="Pfam" id="PF13561">
    <property type="entry name" value="adh_short_C2"/>
    <property type="match status" value="1"/>
</dbReference>
<comment type="similarity">
    <text evidence="1">Belongs to the short-chain dehydrogenases/reductases (SDR) family.</text>
</comment>
<evidence type="ECO:0000313" key="6">
    <source>
        <dbReference type="Proteomes" id="UP000065641"/>
    </source>
</evidence>
<feature type="domain" description="Ketoreductase" evidence="4">
    <location>
        <begin position="20"/>
        <end position="198"/>
    </location>
</feature>
<gene>
    <name evidence="5" type="ORF">PS2015_2103</name>
</gene>
<organism evidence="5 6">
    <name type="scientific">Pseudohongiella spirulinae</name>
    <dbReference type="NCBI Taxonomy" id="1249552"/>
    <lineage>
        <taxon>Bacteria</taxon>
        <taxon>Pseudomonadati</taxon>
        <taxon>Pseudomonadota</taxon>
        <taxon>Gammaproteobacteria</taxon>
        <taxon>Pseudomonadales</taxon>
        <taxon>Pseudohongiellaceae</taxon>
        <taxon>Pseudohongiella</taxon>
    </lineage>
</organism>
<dbReference type="PANTHER" id="PTHR43618:SF8">
    <property type="entry name" value="7ALPHA-HYDROXYSTEROID DEHYDROGENASE"/>
    <property type="match status" value="1"/>
</dbReference>
<reference evidence="5 6" key="1">
    <citation type="submission" date="2015-11" db="EMBL/GenBank/DDBJ databases">
        <authorList>
            <person name="Zhang Y."/>
            <person name="Guo Z."/>
        </authorList>
    </citation>
    <scope>NUCLEOTIDE SEQUENCE [LARGE SCALE GENOMIC DNA]</scope>
    <source>
        <strain evidence="5 6">KCTC 32221</strain>
    </source>
</reference>